<dbReference type="EMBL" id="GBRH01215284">
    <property type="protein sequence ID" value="JAD82611.1"/>
    <property type="molecule type" value="Transcribed_RNA"/>
</dbReference>
<protein>
    <submittedName>
        <fullName evidence="1">Uncharacterized protein</fullName>
    </submittedName>
</protein>
<name>A0A0A9D4B3_ARUDO</name>
<dbReference type="AlphaFoldDB" id="A0A0A9D4B3"/>
<evidence type="ECO:0000313" key="1">
    <source>
        <dbReference type="EMBL" id="JAD82611.1"/>
    </source>
</evidence>
<proteinExistence type="predicted"/>
<reference evidence="1" key="1">
    <citation type="submission" date="2014-09" db="EMBL/GenBank/DDBJ databases">
        <authorList>
            <person name="Magalhaes I.L.F."/>
            <person name="Oliveira U."/>
            <person name="Santos F.R."/>
            <person name="Vidigal T.H.D.A."/>
            <person name="Brescovit A.D."/>
            <person name="Santos A.J."/>
        </authorList>
    </citation>
    <scope>NUCLEOTIDE SEQUENCE</scope>
    <source>
        <tissue evidence="1">Shoot tissue taken approximately 20 cm above the soil surface</tissue>
    </source>
</reference>
<sequence length="40" mass="4797">MNCTLLQICRKITKEQLISLICRLHEDEKIEHRIMVQSQT</sequence>
<organism evidence="1">
    <name type="scientific">Arundo donax</name>
    <name type="common">Giant reed</name>
    <name type="synonym">Donax arundinaceus</name>
    <dbReference type="NCBI Taxonomy" id="35708"/>
    <lineage>
        <taxon>Eukaryota</taxon>
        <taxon>Viridiplantae</taxon>
        <taxon>Streptophyta</taxon>
        <taxon>Embryophyta</taxon>
        <taxon>Tracheophyta</taxon>
        <taxon>Spermatophyta</taxon>
        <taxon>Magnoliopsida</taxon>
        <taxon>Liliopsida</taxon>
        <taxon>Poales</taxon>
        <taxon>Poaceae</taxon>
        <taxon>PACMAD clade</taxon>
        <taxon>Arundinoideae</taxon>
        <taxon>Arundineae</taxon>
        <taxon>Arundo</taxon>
    </lineage>
</organism>
<accession>A0A0A9D4B3</accession>
<reference evidence="1" key="2">
    <citation type="journal article" date="2015" name="Data Brief">
        <title>Shoot transcriptome of the giant reed, Arundo donax.</title>
        <authorList>
            <person name="Barrero R.A."/>
            <person name="Guerrero F.D."/>
            <person name="Moolhuijzen P."/>
            <person name="Goolsby J.A."/>
            <person name="Tidwell J."/>
            <person name="Bellgard S.E."/>
            <person name="Bellgard M.I."/>
        </authorList>
    </citation>
    <scope>NUCLEOTIDE SEQUENCE</scope>
    <source>
        <tissue evidence="1">Shoot tissue taken approximately 20 cm above the soil surface</tissue>
    </source>
</reference>